<feature type="DNA-binding region" description="OmpR/PhoB-type" evidence="2">
    <location>
        <begin position="1"/>
        <end position="99"/>
    </location>
</feature>
<dbReference type="InterPro" id="IPR050471">
    <property type="entry name" value="AB_hydrolase"/>
</dbReference>
<dbReference type="AlphaFoldDB" id="A0A4Q4ZBI9"/>
<evidence type="ECO:0000256" key="1">
    <source>
        <dbReference type="ARBA" id="ARBA00023125"/>
    </source>
</evidence>
<keyword evidence="4" id="KW-0378">Hydrolase</keyword>
<evidence type="ECO:0000259" key="3">
    <source>
        <dbReference type="PROSITE" id="PS51755"/>
    </source>
</evidence>
<feature type="domain" description="OmpR/PhoB-type" evidence="3">
    <location>
        <begin position="1"/>
        <end position="99"/>
    </location>
</feature>
<dbReference type="InterPro" id="IPR029787">
    <property type="entry name" value="Nucleotide_cyclase"/>
</dbReference>
<dbReference type="SUPFAM" id="SSF46894">
    <property type="entry name" value="C-terminal effector domain of the bipartite response regulators"/>
    <property type="match status" value="1"/>
</dbReference>
<evidence type="ECO:0000313" key="4">
    <source>
        <dbReference type="EMBL" id="RYP85360.1"/>
    </source>
</evidence>
<dbReference type="PANTHER" id="PTHR43433:SF8">
    <property type="entry name" value="BIFUNCTIONAL LIPASE_ADENYLATE CYCLASE LIPJ"/>
    <property type="match status" value="1"/>
</dbReference>
<evidence type="ECO:0000313" key="5">
    <source>
        <dbReference type="Proteomes" id="UP000295198"/>
    </source>
</evidence>
<dbReference type="Pfam" id="PF00486">
    <property type="entry name" value="Trans_reg_C"/>
    <property type="match status" value="1"/>
</dbReference>
<dbReference type="RefSeq" id="WP_134717869.1">
    <property type="nucleotide sequence ID" value="NZ_SDKM01000017.1"/>
</dbReference>
<dbReference type="SUPFAM" id="SSF53474">
    <property type="entry name" value="alpha/beta-Hydrolases"/>
    <property type="match status" value="1"/>
</dbReference>
<protein>
    <submittedName>
        <fullName evidence="4">Alpha/beta fold hydrolase</fullName>
    </submittedName>
</protein>
<dbReference type="OrthoDB" id="27092at2"/>
<reference evidence="4 5" key="1">
    <citation type="submission" date="2019-01" db="EMBL/GenBank/DDBJ databases">
        <title>Nocardioides guangzhouensis sp. nov., an actinobacterium isolated from soil.</title>
        <authorList>
            <person name="Fu Y."/>
            <person name="Cai Y."/>
            <person name="Lin Z."/>
            <person name="Chen P."/>
        </authorList>
    </citation>
    <scope>NUCLEOTIDE SEQUENCE [LARGE SCALE GENOMIC DNA]</scope>
    <source>
        <strain evidence="4 5">130</strain>
    </source>
</reference>
<dbReference type="InterPro" id="IPR016032">
    <property type="entry name" value="Sig_transdc_resp-reg_C-effctor"/>
</dbReference>
<dbReference type="SMART" id="SM00862">
    <property type="entry name" value="Trans_reg_C"/>
    <property type="match status" value="1"/>
</dbReference>
<keyword evidence="5" id="KW-1185">Reference proteome</keyword>
<dbReference type="GO" id="GO:0003677">
    <property type="term" value="F:DNA binding"/>
    <property type="evidence" value="ECO:0007669"/>
    <property type="project" value="UniProtKB-UniRule"/>
</dbReference>
<dbReference type="PANTHER" id="PTHR43433">
    <property type="entry name" value="HYDROLASE, ALPHA/BETA FOLD FAMILY PROTEIN"/>
    <property type="match status" value="1"/>
</dbReference>
<dbReference type="Gene3D" id="1.10.10.10">
    <property type="entry name" value="Winged helix-like DNA-binding domain superfamily/Winged helix DNA-binding domain"/>
    <property type="match status" value="1"/>
</dbReference>
<dbReference type="GO" id="GO:0000160">
    <property type="term" value="P:phosphorelay signal transduction system"/>
    <property type="evidence" value="ECO:0007669"/>
    <property type="project" value="InterPro"/>
</dbReference>
<dbReference type="PRINTS" id="PR00111">
    <property type="entry name" value="ABHYDROLASE"/>
</dbReference>
<dbReference type="EMBL" id="SDKM01000017">
    <property type="protein sequence ID" value="RYP85360.1"/>
    <property type="molecule type" value="Genomic_DNA"/>
</dbReference>
<sequence>MVLILDGRLELDETLFELRRDGTGVPLEPQAFDVLVHLVRNRERVVPKEELMDTVWGGRFVSETAVTSRIKQVRRALGDDGRSQRMIRTVHGRGYRFVAGVVEPAGEPAAPPPATAPGRAAAPTPVRPVRYTVSDGLHIAHQVTGSGDLDIVLIPGFISHLAFDWEDPRHAYFLDRLGTMGRLIRFDKRGTGMSDRPSGVPDLETRMHDVLAVMDAVGSERAILCGYSEGGPMAVMMAATHPERVSSLVLYGTYAKRTRAEDYPWAQTQDERAAYTERLVHTWDWTADLRMRCPSADEPMQQWWARRMTAAATPGTIRALMDMNSLVDVRDLLRSVRVPTLVVHRDQDPMFPIEEGRYLADRIPGARFVALTGADHFVSGDPAQILDAVEPFIRSTPAPTHHLALAAVAHPAGREATALADALVAAGGRLRHSAAGDVVVLFDGPATAVRAGRSALARVSDAALGLAVAEVADGGPVAGPGVELAVRLGAHTVPGELLVTRMATVLLSGSGIDLEPAPPLGEADLFRVSDTVPA</sequence>
<dbReference type="PROSITE" id="PS51755">
    <property type="entry name" value="OMPR_PHOB"/>
    <property type="match status" value="1"/>
</dbReference>
<dbReference type="Pfam" id="PF00561">
    <property type="entry name" value="Abhydrolase_1"/>
    <property type="match status" value="1"/>
</dbReference>
<dbReference type="InterPro" id="IPR000073">
    <property type="entry name" value="AB_hydrolase_1"/>
</dbReference>
<proteinExistence type="predicted"/>
<comment type="caution">
    <text evidence="4">The sequence shown here is derived from an EMBL/GenBank/DDBJ whole genome shotgun (WGS) entry which is preliminary data.</text>
</comment>
<name>A0A4Q4ZBI9_9ACTN</name>
<dbReference type="InterPro" id="IPR029058">
    <property type="entry name" value="AB_hydrolase_fold"/>
</dbReference>
<dbReference type="CDD" id="cd00383">
    <property type="entry name" value="trans_reg_C"/>
    <property type="match status" value="1"/>
</dbReference>
<dbReference type="InterPro" id="IPR036388">
    <property type="entry name" value="WH-like_DNA-bd_sf"/>
</dbReference>
<dbReference type="GO" id="GO:0006355">
    <property type="term" value="P:regulation of DNA-templated transcription"/>
    <property type="evidence" value="ECO:0007669"/>
    <property type="project" value="InterPro"/>
</dbReference>
<dbReference type="SUPFAM" id="SSF55073">
    <property type="entry name" value="Nucleotide cyclase"/>
    <property type="match status" value="1"/>
</dbReference>
<dbReference type="InterPro" id="IPR001867">
    <property type="entry name" value="OmpR/PhoB-type_DNA-bd"/>
</dbReference>
<accession>A0A4Q4ZBI9</accession>
<organism evidence="4 5">
    <name type="scientific">Nocardioides guangzhouensis</name>
    <dbReference type="NCBI Taxonomy" id="2497878"/>
    <lineage>
        <taxon>Bacteria</taxon>
        <taxon>Bacillati</taxon>
        <taxon>Actinomycetota</taxon>
        <taxon>Actinomycetes</taxon>
        <taxon>Propionibacteriales</taxon>
        <taxon>Nocardioidaceae</taxon>
        <taxon>Nocardioides</taxon>
    </lineage>
</organism>
<gene>
    <name evidence="4" type="ORF">EKO23_12825</name>
</gene>
<dbReference type="GO" id="GO:0016787">
    <property type="term" value="F:hydrolase activity"/>
    <property type="evidence" value="ECO:0007669"/>
    <property type="project" value="UniProtKB-KW"/>
</dbReference>
<keyword evidence="1 2" id="KW-0238">DNA-binding</keyword>
<dbReference type="Proteomes" id="UP000295198">
    <property type="component" value="Unassembled WGS sequence"/>
</dbReference>
<dbReference type="Gene3D" id="3.40.50.1820">
    <property type="entry name" value="alpha/beta hydrolase"/>
    <property type="match status" value="1"/>
</dbReference>
<evidence type="ECO:0000256" key="2">
    <source>
        <dbReference type="PROSITE-ProRule" id="PRU01091"/>
    </source>
</evidence>